<comment type="caution">
    <text evidence="4">The sequence shown here is derived from an EMBL/GenBank/DDBJ whole genome shotgun (WGS) entry which is preliminary data.</text>
</comment>
<reference evidence="4 5" key="1">
    <citation type="submission" date="2024-06" db="EMBL/GenBank/DDBJ databases">
        <title>Genomic Encyclopedia of Type Strains, Phase IV (KMG-IV): sequencing the most valuable type-strain genomes for metagenomic binning, comparative biology and taxonomic classification.</title>
        <authorList>
            <person name="Goeker M."/>
        </authorList>
    </citation>
    <scope>NUCLEOTIDE SEQUENCE [LARGE SCALE GENOMIC DNA]</scope>
    <source>
        <strain evidence="4 5">DSM 15349</strain>
    </source>
</reference>
<dbReference type="RefSeq" id="WP_354280585.1">
    <property type="nucleotide sequence ID" value="NZ_JBEPMK010000003.1"/>
</dbReference>
<dbReference type="Gene3D" id="3.40.630.30">
    <property type="match status" value="1"/>
</dbReference>
<keyword evidence="1" id="KW-0808">Transferase</keyword>
<feature type="domain" description="N-acetyltransferase" evidence="3">
    <location>
        <begin position="1"/>
        <end position="144"/>
    </location>
</feature>
<dbReference type="SUPFAM" id="SSF55729">
    <property type="entry name" value="Acyl-CoA N-acyltransferases (Nat)"/>
    <property type="match status" value="1"/>
</dbReference>
<evidence type="ECO:0000256" key="2">
    <source>
        <dbReference type="ARBA" id="ARBA00023315"/>
    </source>
</evidence>
<organism evidence="4 5">
    <name type="scientific">Streptococcus gallinaceus</name>
    <dbReference type="NCBI Taxonomy" id="165758"/>
    <lineage>
        <taxon>Bacteria</taxon>
        <taxon>Bacillati</taxon>
        <taxon>Bacillota</taxon>
        <taxon>Bacilli</taxon>
        <taxon>Lactobacillales</taxon>
        <taxon>Streptococcaceae</taxon>
        <taxon>Streptococcus</taxon>
    </lineage>
</organism>
<dbReference type="PANTHER" id="PTHR43420:SF52">
    <property type="entry name" value="N-ACETYLTRANSFERASE YODP"/>
    <property type="match status" value="1"/>
</dbReference>
<evidence type="ECO:0000259" key="3">
    <source>
        <dbReference type="PROSITE" id="PS51186"/>
    </source>
</evidence>
<keyword evidence="2" id="KW-0012">Acyltransferase</keyword>
<sequence length="144" mass="16780">MIRALVVEDMETIRDINEYALGYPNSIEKTMQQFRRLTADSHHFFLGFEDEDSGSIVGYIHAEVYESLYSEAGFNLLALAVLEEFQGKGIGRQLLEAIEKEARERQFHFIRLNSGSHRKKAHAFYEHAGYDSDKVQKRFIKYVR</sequence>
<gene>
    <name evidence="4" type="ORF">ABID27_000933</name>
</gene>
<name>A0ABV2JMV1_9STRE</name>
<dbReference type="InterPro" id="IPR000182">
    <property type="entry name" value="GNAT_dom"/>
</dbReference>
<dbReference type="InterPro" id="IPR050680">
    <property type="entry name" value="YpeA/RimI_acetyltransf"/>
</dbReference>
<dbReference type="Proteomes" id="UP001549055">
    <property type="component" value="Unassembled WGS sequence"/>
</dbReference>
<evidence type="ECO:0000313" key="5">
    <source>
        <dbReference type="Proteomes" id="UP001549055"/>
    </source>
</evidence>
<keyword evidence="5" id="KW-1185">Reference proteome</keyword>
<dbReference type="PANTHER" id="PTHR43420">
    <property type="entry name" value="ACETYLTRANSFERASE"/>
    <property type="match status" value="1"/>
</dbReference>
<protein>
    <submittedName>
        <fullName evidence="4">GNAT superfamily N-acetyltransferase</fullName>
    </submittedName>
</protein>
<proteinExistence type="predicted"/>
<dbReference type="EMBL" id="JBEPMK010000003">
    <property type="protein sequence ID" value="MET3644309.1"/>
    <property type="molecule type" value="Genomic_DNA"/>
</dbReference>
<dbReference type="Pfam" id="PF00583">
    <property type="entry name" value="Acetyltransf_1"/>
    <property type="match status" value="1"/>
</dbReference>
<evidence type="ECO:0000256" key="1">
    <source>
        <dbReference type="ARBA" id="ARBA00022679"/>
    </source>
</evidence>
<dbReference type="InterPro" id="IPR016181">
    <property type="entry name" value="Acyl_CoA_acyltransferase"/>
</dbReference>
<dbReference type="PROSITE" id="PS51186">
    <property type="entry name" value="GNAT"/>
    <property type="match status" value="1"/>
</dbReference>
<evidence type="ECO:0000313" key="4">
    <source>
        <dbReference type="EMBL" id="MET3644309.1"/>
    </source>
</evidence>
<accession>A0ABV2JMV1</accession>
<dbReference type="CDD" id="cd04301">
    <property type="entry name" value="NAT_SF"/>
    <property type="match status" value="1"/>
</dbReference>